<dbReference type="SUPFAM" id="SSF51395">
    <property type="entry name" value="FMN-linked oxidoreductases"/>
    <property type="match status" value="1"/>
</dbReference>
<protein>
    <submittedName>
        <fullName evidence="6">NADH:flavin oxidoreductase/NADH oxidase-like protein</fullName>
    </submittedName>
</protein>
<keyword evidence="2" id="KW-0285">Flavoprotein</keyword>
<evidence type="ECO:0000313" key="6">
    <source>
        <dbReference type="EMBL" id="KAG9238054.1"/>
    </source>
</evidence>
<comment type="caution">
    <text evidence="6">The sequence shown here is derived from an EMBL/GenBank/DDBJ whole genome shotgun (WGS) entry which is preliminary data.</text>
</comment>
<name>A0A9P7YQE9_9HELO</name>
<keyword evidence="7" id="KW-1185">Reference proteome</keyword>
<organism evidence="6 7">
    <name type="scientific">Amylocarpus encephaloides</name>
    <dbReference type="NCBI Taxonomy" id="45428"/>
    <lineage>
        <taxon>Eukaryota</taxon>
        <taxon>Fungi</taxon>
        <taxon>Dikarya</taxon>
        <taxon>Ascomycota</taxon>
        <taxon>Pezizomycotina</taxon>
        <taxon>Leotiomycetes</taxon>
        <taxon>Helotiales</taxon>
        <taxon>Helotiales incertae sedis</taxon>
        <taxon>Amylocarpus</taxon>
    </lineage>
</organism>
<dbReference type="GO" id="GO:0010181">
    <property type="term" value="F:FMN binding"/>
    <property type="evidence" value="ECO:0007669"/>
    <property type="project" value="InterPro"/>
</dbReference>
<evidence type="ECO:0000313" key="7">
    <source>
        <dbReference type="Proteomes" id="UP000824998"/>
    </source>
</evidence>
<dbReference type="InterPro" id="IPR001155">
    <property type="entry name" value="OxRdtase_FMN_N"/>
</dbReference>
<dbReference type="PANTHER" id="PTHR43656:SF2">
    <property type="entry name" value="BINDING OXIDOREDUCTASE, PUTATIVE (AFU_ORTHOLOGUE AFUA_2G08260)-RELATED"/>
    <property type="match status" value="1"/>
</dbReference>
<evidence type="ECO:0000256" key="4">
    <source>
        <dbReference type="ARBA" id="ARBA00023002"/>
    </source>
</evidence>
<reference evidence="6" key="1">
    <citation type="journal article" date="2021" name="IMA Fungus">
        <title>Genomic characterization of three marine fungi, including Emericellopsis atlantica sp. nov. with signatures of a generalist lifestyle and marine biomass degradation.</title>
        <authorList>
            <person name="Hagestad O.C."/>
            <person name="Hou L."/>
            <person name="Andersen J.H."/>
            <person name="Hansen E.H."/>
            <person name="Altermark B."/>
            <person name="Li C."/>
            <person name="Kuhnert E."/>
            <person name="Cox R.J."/>
            <person name="Crous P.W."/>
            <person name="Spatafora J.W."/>
            <person name="Lail K."/>
            <person name="Amirebrahimi M."/>
            <person name="Lipzen A."/>
            <person name="Pangilinan J."/>
            <person name="Andreopoulos W."/>
            <person name="Hayes R.D."/>
            <person name="Ng V."/>
            <person name="Grigoriev I.V."/>
            <person name="Jackson S.A."/>
            <person name="Sutton T.D.S."/>
            <person name="Dobson A.D.W."/>
            <person name="Rama T."/>
        </authorList>
    </citation>
    <scope>NUCLEOTIDE SEQUENCE</scope>
    <source>
        <strain evidence="6">TRa018bII</strain>
    </source>
</reference>
<dbReference type="GO" id="GO:0016491">
    <property type="term" value="F:oxidoreductase activity"/>
    <property type="evidence" value="ECO:0007669"/>
    <property type="project" value="UniProtKB-KW"/>
</dbReference>
<accession>A0A9P7YQE9</accession>
<dbReference type="Gene3D" id="3.20.20.70">
    <property type="entry name" value="Aldolase class I"/>
    <property type="match status" value="1"/>
</dbReference>
<dbReference type="InterPro" id="IPR013785">
    <property type="entry name" value="Aldolase_TIM"/>
</dbReference>
<proteinExistence type="inferred from homology"/>
<dbReference type="PANTHER" id="PTHR43656">
    <property type="entry name" value="BINDING OXIDOREDUCTASE, PUTATIVE (AFU_ORTHOLOGUE AFUA_2G08260)-RELATED"/>
    <property type="match status" value="1"/>
</dbReference>
<evidence type="ECO:0000256" key="1">
    <source>
        <dbReference type="ARBA" id="ARBA00005979"/>
    </source>
</evidence>
<dbReference type="InterPro" id="IPR051799">
    <property type="entry name" value="NADH_flavin_oxidoreductase"/>
</dbReference>
<keyword evidence="3" id="KW-0288">FMN</keyword>
<evidence type="ECO:0000256" key="3">
    <source>
        <dbReference type="ARBA" id="ARBA00022643"/>
    </source>
</evidence>
<gene>
    <name evidence="6" type="ORF">BJ875DRAFT_368660</name>
</gene>
<dbReference type="Proteomes" id="UP000824998">
    <property type="component" value="Unassembled WGS sequence"/>
</dbReference>
<keyword evidence="4" id="KW-0560">Oxidoreductase</keyword>
<comment type="similarity">
    <text evidence="1">Belongs to the NADH:flavin oxidoreductase/NADH oxidase family.</text>
</comment>
<evidence type="ECO:0000256" key="2">
    <source>
        <dbReference type="ARBA" id="ARBA00022630"/>
    </source>
</evidence>
<evidence type="ECO:0000259" key="5">
    <source>
        <dbReference type="Pfam" id="PF00724"/>
    </source>
</evidence>
<feature type="domain" description="NADH:flavin oxidoreductase/NADH oxidase N-terminal" evidence="5">
    <location>
        <begin position="8"/>
        <end position="358"/>
    </location>
</feature>
<dbReference type="AlphaFoldDB" id="A0A9P7YQE9"/>
<sequence length="423" mass="45274">MLVQQKITLPNGTVLENRLVKAAMAEDLAAPNDPNEQHLKLYSQWSHGGWGMILTGNVQVSDVYKGAPADITTATPLADPSSWSKWASTIQANGTPAVVQLCHPGRQSPPGSGNRSFFTKNIAPSPVKMNMGDSLMARAVTALLFGTPREMTTGDIHQVIEAFAEGAKRAFEAGFQGVELHAAHGYLLAQFLSPLSNLRTDEFGGTAAKRAELLIRILRRIRDVTSPTFILGVKSNSVDASSGSLADVMEQIKLTVDAGIDFLEISGGTYENPTMMAEGAAPAERAATHVPSRRTLERESFFLSFAQQVRSEFPKLILMVTGGFRTRLGMEAALASGGADLVGIARPAAVVPDLPTSVIMNEKVTDEEANLRLRPVRLGGWKGWLVDHSPVKSAGAGAQSIYYVGQLHRMGAGEKSVDSRLAA</sequence>
<dbReference type="EMBL" id="MU251376">
    <property type="protein sequence ID" value="KAG9238054.1"/>
    <property type="molecule type" value="Genomic_DNA"/>
</dbReference>
<dbReference type="OrthoDB" id="1663137at2759"/>
<dbReference type="Pfam" id="PF00724">
    <property type="entry name" value="Oxidored_FMN"/>
    <property type="match status" value="1"/>
</dbReference>